<dbReference type="Proteomes" id="UP001595607">
    <property type="component" value="Unassembled WGS sequence"/>
</dbReference>
<evidence type="ECO:0000256" key="1">
    <source>
        <dbReference type="SAM" id="SignalP"/>
    </source>
</evidence>
<dbReference type="InterPro" id="IPR051686">
    <property type="entry name" value="Lipoprotein_DolP"/>
</dbReference>
<keyword evidence="4" id="KW-1185">Reference proteome</keyword>
<dbReference type="EMBL" id="JBHRVA010000002">
    <property type="protein sequence ID" value="MFC3302400.1"/>
    <property type="molecule type" value="Genomic_DNA"/>
</dbReference>
<dbReference type="PROSITE" id="PS51257">
    <property type="entry name" value="PROKAR_LIPOPROTEIN"/>
    <property type="match status" value="1"/>
</dbReference>
<dbReference type="Gene3D" id="3.40.1520.20">
    <property type="match status" value="1"/>
</dbReference>
<gene>
    <name evidence="3" type="ORF">ACFONP_06605</name>
</gene>
<dbReference type="RefSeq" id="WP_189570622.1">
    <property type="nucleotide sequence ID" value="NZ_BMXU01000001.1"/>
</dbReference>
<feature type="chain" id="PRO_5045573224" evidence="1">
    <location>
        <begin position="21"/>
        <end position="182"/>
    </location>
</feature>
<sequence>MLRRIALVASVLLLAACAQNRTLGDRLDDSAASVNLKTKLLFDREADTSDIDMTIFEGRLLLTGTVRSEGDAIIIEEKARKIPQVREVINELQVLPKTSIGQGTKDGWIDQKLETALIADTGVKAGNYRVLVSRGTVYLLGVAQGPNELRRVTGQAQAIDGVKEVVSHVIYLRDPRRSDRAR</sequence>
<organism evidence="3 4">
    <name type="scientific">Parvularcula lutaonensis</name>
    <dbReference type="NCBI Taxonomy" id="491923"/>
    <lineage>
        <taxon>Bacteria</taxon>
        <taxon>Pseudomonadati</taxon>
        <taxon>Pseudomonadota</taxon>
        <taxon>Alphaproteobacteria</taxon>
        <taxon>Parvularculales</taxon>
        <taxon>Parvularculaceae</taxon>
        <taxon>Parvularcula</taxon>
    </lineage>
</organism>
<feature type="domain" description="BON" evidence="2">
    <location>
        <begin position="105"/>
        <end position="173"/>
    </location>
</feature>
<feature type="domain" description="BON" evidence="2">
    <location>
        <begin position="28"/>
        <end position="96"/>
    </location>
</feature>
<name>A0ABV7MCD7_9PROT</name>
<keyword evidence="1" id="KW-0732">Signal</keyword>
<accession>A0ABV7MCD7</accession>
<protein>
    <submittedName>
        <fullName evidence="3">BON domain-containing protein</fullName>
    </submittedName>
</protein>
<dbReference type="InterPro" id="IPR007055">
    <property type="entry name" value="BON_dom"/>
</dbReference>
<feature type="signal peptide" evidence="1">
    <location>
        <begin position="1"/>
        <end position="20"/>
    </location>
</feature>
<dbReference type="PROSITE" id="PS50914">
    <property type="entry name" value="BON"/>
    <property type="match status" value="2"/>
</dbReference>
<evidence type="ECO:0000313" key="3">
    <source>
        <dbReference type="EMBL" id="MFC3302400.1"/>
    </source>
</evidence>
<evidence type="ECO:0000313" key="4">
    <source>
        <dbReference type="Proteomes" id="UP001595607"/>
    </source>
</evidence>
<comment type="caution">
    <text evidence="3">The sequence shown here is derived from an EMBL/GenBank/DDBJ whole genome shotgun (WGS) entry which is preliminary data.</text>
</comment>
<dbReference type="PANTHER" id="PTHR34606">
    <property type="entry name" value="BON DOMAIN-CONTAINING PROTEIN"/>
    <property type="match status" value="1"/>
</dbReference>
<reference evidence="4" key="1">
    <citation type="journal article" date="2019" name="Int. J. Syst. Evol. Microbiol.">
        <title>The Global Catalogue of Microorganisms (GCM) 10K type strain sequencing project: providing services to taxonomists for standard genome sequencing and annotation.</title>
        <authorList>
            <consortium name="The Broad Institute Genomics Platform"/>
            <consortium name="The Broad Institute Genome Sequencing Center for Infectious Disease"/>
            <person name="Wu L."/>
            <person name="Ma J."/>
        </authorList>
    </citation>
    <scope>NUCLEOTIDE SEQUENCE [LARGE SCALE GENOMIC DNA]</scope>
    <source>
        <strain evidence="4">KCTC 22245</strain>
    </source>
</reference>
<evidence type="ECO:0000259" key="2">
    <source>
        <dbReference type="PROSITE" id="PS50914"/>
    </source>
</evidence>
<dbReference type="Pfam" id="PF04972">
    <property type="entry name" value="BON"/>
    <property type="match status" value="2"/>
</dbReference>
<dbReference type="PANTHER" id="PTHR34606:SF15">
    <property type="entry name" value="BON DOMAIN-CONTAINING PROTEIN"/>
    <property type="match status" value="1"/>
</dbReference>
<proteinExistence type="predicted"/>